<protein>
    <submittedName>
        <fullName evidence="2">DUF1521 domain-containing protein</fullName>
    </submittedName>
</protein>
<organism evidence="2 3">
    <name type="scientific">Dyella koreensis</name>
    <dbReference type="NCBI Taxonomy" id="311235"/>
    <lineage>
        <taxon>Bacteria</taxon>
        <taxon>Pseudomonadati</taxon>
        <taxon>Pseudomonadota</taxon>
        <taxon>Gammaproteobacteria</taxon>
        <taxon>Lysobacterales</taxon>
        <taxon>Rhodanobacteraceae</taxon>
        <taxon>Dyella</taxon>
    </lineage>
</organism>
<feature type="domain" description="DUF1521" evidence="1">
    <location>
        <begin position="216"/>
        <end position="362"/>
    </location>
</feature>
<dbReference type="InterPro" id="IPR011086">
    <property type="entry name" value="DUF1521"/>
</dbReference>
<name>A0ABW8K403_9GAMM</name>
<evidence type="ECO:0000313" key="2">
    <source>
        <dbReference type="EMBL" id="MFK2916219.1"/>
    </source>
</evidence>
<evidence type="ECO:0000313" key="3">
    <source>
        <dbReference type="Proteomes" id="UP001620408"/>
    </source>
</evidence>
<comment type="caution">
    <text evidence="2">The sequence shown here is derived from an EMBL/GenBank/DDBJ whole genome shotgun (WGS) entry which is preliminary data.</text>
</comment>
<dbReference type="Proteomes" id="UP001620408">
    <property type="component" value="Unassembled WGS sequence"/>
</dbReference>
<evidence type="ECO:0000259" key="1">
    <source>
        <dbReference type="Pfam" id="PF07481"/>
    </source>
</evidence>
<proteinExistence type="predicted"/>
<gene>
    <name evidence="2" type="ORF">ISS97_02995</name>
</gene>
<reference evidence="2 3" key="1">
    <citation type="submission" date="2020-10" db="EMBL/GenBank/DDBJ databases">
        <title>Phylogeny of dyella-like bacteria.</title>
        <authorList>
            <person name="Fu J."/>
        </authorList>
    </citation>
    <scope>NUCLEOTIDE SEQUENCE [LARGE SCALE GENOMIC DNA]</scope>
    <source>
        <strain evidence="2 3">BB4</strain>
    </source>
</reference>
<dbReference type="RefSeq" id="WP_379984872.1">
    <property type="nucleotide sequence ID" value="NZ_JADIKD010000006.1"/>
</dbReference>
<dbReference type="EMBL" id="JADIKD010000006">
    <property type="protein sequence ID" value="MFK2916219.1"/>
    <property type="molecule type" value="Genomic_DNA"/>
</dbReference>
<sequence>MTTVFDALDNALFRNNFNATIDRAGASLGAQRVHAALDSVDLNQVSSSEKRVLQSLTGSLSSDGYISGSDADALVSLIHGYATPSSPFGMPAPTPAHTPINAPIRMPVAYPGSALFADIFTQLVNQAVQSFRNAAFLGSAANMLAETDQSAGAQRVADALDNADLSRFSADDRHFILSLIGYASADGHISRAEANIIIDYIQFASGNPGNVTTQPWNVEANDGQHARIDLGNYALDIDQSSSQFVLTNKTTGEVTRIWGDPHFDNNGQAIGTFKGTLTLSLDDGTKLTINTTPAGNGEFYSSKLTITQGDQAIVVDHLNQNSNQPLSIVDTPILGRLLDWATDDGTRVYEDTNARQWVQLDAGGWTHAIDGNFLAHA</sequence>
<keyword evidence="3" id="KW-1185">Reference proteome</keyword>
<accession>A0ABW8K403</accession>
<dbReference type="Pfam" id="PF07481">
    <property type="entry name" value="DUF1521"/>
    <property type="match status" value="1"/>
</dbReference>